<dbReference type="AlphaFoldDB" id="A0A9J6E7N7"/>
<feature type="compositionally biased region" description="Low complexity" evidence="1">
    <location>
        <begin position="41"/>
        <end position="52"/>
    </location>
</feature>
<organism evidence="2 3">
    <name type="scientific">Rhipicephalus microplus</name>
    <name type="common">Cattle tick</name>
    <name type="synonym">Boophilus microplus</name>
    <dbReference type="NCBI Taxonomy" id="6941"/>
    <lineage>
        <taxon>Eukaryota</taxon>
        <taxon>Metazoa</taxon>
        <taxon>Ecdysozoa</taxon>
        <taxon>Arthropoda</taxon>
        <taxon>Chelicerata</taxon>
        <taxon>Arachnida</taxon>
        <taxon>Acari</taxon>
        <taxon>Parasitiformes</taxon>
        <taxon>Ixodida</taxon>
        <taxon>Ixodoidea</taxon>
        <taxon>Ixodidae</taxon>
        <taxon>Rhipicephalinae</taxon>
        <taxon>Rhipicephalus</taxon>
        <taxon>Boophilus</taxon>
    </lineage>
</organism>
<dbReference type="Proteomes" id="UP000821866">
    <property type="component" value="Chromosome 3"/>
</dbReference>
<proteinExistence type="predicted"/>
<evidence type="ECO:0000256" key="1">
    <source>
        <dbReference type="SAM" id="MobiDB-lite"/>
    </source>
</evidence>
<reference evidence="2" key="2">
    <citation type="submission" date="2021-09" db="EMBL/GenBank/DDBJ databases">
        <authorList>
            <person name="Jia N."/>
            <person name="Wang J."/>
            <person name="Shi W."/>
            <person name="Du L."/>
            <person name="Sun Y."/>
            <person name="Zhan W."/>
            <person name="Jiang J."/>
            <person name="Wang Q."/>
            <person name="Zhang B."/>
            <person name="Ji P."/>
            <person name="Sakyi L.B."/>
            <person name="Cui X."/>
            <person name="Yuan T."/>
            <person name="Jiang B."/>
            <person name="Yang W."/>
            <person name="Lam T.T.-Y."/>
            <person name="Chang Q."/>
            <person name="Ding S."/>
            <person name="Wang X."/>
            <person name="Zhu J."/>
            <person name="Ruan X."/>
            <person name="Zhao L."/>
            <person name="Wei J."/>
            <person name="Que T."/>
            <person name="Du C."/>
            <person name="Cheng J."/>
            <person name="Dai P."/>
            <person name="Han X."/>
            <person name="Huang E."/>
            <person name="Gao Y."/>
            <person name="Liu J."/>
            <person name="Shao H."/>
            <person name="Ye R."/>
            <person name="Li L."/>
            <person name="Wei W."/>
            <person name="Wang X."/>
            <person name="Wang C."/>
            <person name="Huo Q."/>
            <person name="Li W."/>
            <person name="Guo W."/>
            <person name="Chen H."/>
            <person name="Chen S."/>
            <person name="Zhou L."/>
            <person name="Zhou L."/>
            <person name="Ni X."/>
            <person name="Tian J."/>
            <person name="Zhou Y."/>
            <person name="Sheng Y."/>
            <person name="Liu T."/>
            <person name="Pan Y."/>
            <person name="Xia L."/>
            <person name="Li J."/>
            <person name="Zhao F."/>
            <person name="Cao W."/>
        </authorList>
    </citation>
    <scope>NUCLEOTIDE SEQUENCE</scope>
    <source>
        <strain evidence="2">Rmic-2018</strain>
        <tissue evidence="2">Larvae</tissue>
    </source>
</reference>
<gene>
    <name evidence="2" type="ORF">HPB51_006799</name>
</gene>
<evidence type="ECO:0000313" key="2">
    <source>
        <dbReference type="EMBL" id="KAH8030367.1"/>
    </source>
</evidence>
<protein>
    <submittedName>
        <fullName evidence="2">Uncharacterized protein</fullName>
    </submittedName>
</protein>
<evidence type="ECO:0000313" key="3">
    <source>
        <dbReference type="Proteomes" id="UP000821866"/>
    </source>
</evidence>
<sequence length="177" mass="20013">MIGIVRRTERAREFYRGELSRDLRRTTHPLRRAPENNSGDTSSAETTETSEQTDVEAASDVQSGASGKSWCPPWYQSGATTYDLLSSVTSCLDPVVDHVEPLHTMRDVYQNIAQAYDNVFTDAPPFDTDMPLFLDENPKQPADSCLFCYDFKNNKYISQHERLPGGAFERFVLIQPP</sequence>
<keyword evidence="3" id="KW-1185">Reference proteome</keyword>
<reference evidence="2" key="1">
    <citation type="journal article" date="2020" name="Cell">
        <title>Large-Scale Comparative Analyses of Tick Genomes Elucidate Their Genetic Diversity and Vector Capacities.</title>
        <authorList>
            <consortium name="Tick Genome and Microbiome Consortium (TIGMIC)"/>
            <person name="Jia N."/>
            <person name="Wang J."/>
            <person name="Shi W."/>
            <person name="Du L."/>
            <person name="Sun Y."/>
            <person name="Zhan W."/>
            <person name="Jiang J.F."/>
            <person name="Wang Q."/>
            <person name="Zhang B."/>
            <person name="Ji P."/>
            <person name="Bell-Sakyi L."/>
            <person name="Cui X.M."/>
            <person name="Yuan T.T."/>
            <person name="Jiang B.G."/>
            <person name="Yang W.F."/>
            <person name="Lam T.T."/>
            <person name="Chang Q.C."/>
            <person name="Ding S.J."/>
            <person name="Wang X.J."/>
            <person name="Zhu J.G."/>
            <person name="Ruan X.D."/>
            <person name="Zhao L."/>
            <person name="Wei J.T."/>
            <person name="Ye R.Z."/>
            <person name="Que T.C."/>
            <person name="Du C.H."/>
            <person name="Zhou Y.H."/>
            <person name="Cheng J.X."/>
            <person name="Dai P.F."/>
            <person name="Guo W.B."/>
            <person name="Han X.H."/>
            <person name="Huang E.J."/>
            <person name="Li L.F."/>
            <person name="Wei W."/>
            <person name="Gao Y.C."/>
            <person name="Liu J.Z."/>
            <person name="Shao H.Z."/>
            <person name="Wang X."/>
            <person name="Wang C.C."/>
            <person name="Yang T.C."/>
            <person name="Huo Q.B."/>
            <person name="Li W."/>
            <person name="Chen H.Y."/>
            <person name="Chen S.E."/>
            <person name="Zhou L.G."/>
            <person name="Ni X.B."/>
            <person name="Tian J.H."/>
            <person name="Sheng Y."/>
            <person name="Liu T."/>
            <person name="Pan Y.S."/>
            <person name="Xia L.Y."/>
            <person name="Li J."/>
            <person name="Zhao F."/>
            <person name="Cao W.C."/>
        </authorList>
    </citation>
    <scope>NUCLEOTIDE SEQUENCE</scope>
    <source>
        <strain evidence="2">Rmic-2018</strain>
    </source>
</reference>
<comment type="caution">
    <text evidence="2">The sequence shown here is derived from an EMBL/GenBank/DDBJ whole genome shotgun (WGS) entry which is preliminary data.</text>
</comment>
<accession>A0A9J6E7N7</accession>
<feature type="region of interest" description="Disordered" evidence="1">
    <location>
        <begin position="25"/>
        <end position="69"/>
    </location>
</feature>
<dbReference type="EMBL" id="JABSTU010000005">
    <property type="protein sequence ID" value="KAH8030367.1"/>
    <property type="molecule type" value="Genomic_DNA"/>
</dbReference>
<name>A0A9J6E7N7_RHIMP</name>